<evidence type="ECO:0000313" key="1">
    <source>
        <dbReference type="EMBL" id="GAH46129.1"/>
    </source>
</evidence>
<dbReference type="InterPro" id="IPR058240">
    <property type="entry name" value="rSAM_sf"/>
</dbReference>
<organism evidence="1">
    <name type="scientific">marine sediment metagenome</name>
    <dbReference type="NCBI Taxonomy" id="412755"/>
    <lineage>
        <taxon>unclassified sequences</taxon>
        <taxon>metagenomes</taxon>
        <taxon>ecological metagenomes</taxon>
    </lineage>
</organism>
<name>X1GWY8_9ZZZZ</name>
<reference evidence="1" key="1">
    <citation type="journal article" date="2014" name="Front. Microbiol.">
        <title>High frequency of phylogenetically diverse reductive dehalogenase-homologous genes in deep subseafloor sedimentary metagenomes.</title>
        <authorList>
            <person name="Kawai M."/>
            <person name="Futagami T."/>
            <person name="Toyoda A."/>
            <person name="Takaki Y."/>
            <person name="Nishi S."/>
            <person name="Hori S."/>
            <person name="Arai W."/>
            <person name="Tsubouchi T."/>
            <person name="Morono Y."/>
            <person name="Uchiyama I."/>
            <person name="Ito T."/>
            <person name="Fujiyama A."/>
            <person name="Inagaki F."/>
            <person name="Takami H."/>
        </authorList>
    </citation>
    <scope>NUCLEOTIDE SEQUENCE</scope>
    <source>
        <strain evidence="1">Expedition CK06-06</strain>
    </source>
</reference>
<dbReference type="Gene3D" id="3.20.20.70">
    <property type="entry name" value="Aldolase class I"/>
    <property type="match status" value="1"/>
</dbReference>
<dbReference type="EMBL" id="BARU01007557">
    <property type="protein sequence ID" value="GAH46129.1"/>
    <property type="molecule type" value="Genomic_DNA"/>
</dbReference>
<dbReference type="InterPro" id="IPR013785">
    <property type="entry name" value="Aldolase_TIM"/>
</dbReference>
<dbReference type="SUPFAM" id="SSF102114">
    <property type="entry name" value="Radical SAM enzymes"/>
    <property type="match status" value="1"/>
</dbReference>
<feature type="non-terminal residue" evidence="1">
    <location>
        <position position="75"/>
    </location>
</feature>
<gene>
    <name evidence="1" type="ORF">S03H2_14877</name>
</gene>
<proteinExistence type="predicted"/>
<accession>X1GWY8</accession>
<protein>
    <submittedName>
        <fullName evidence="1">Uncharacterized protein</fullName>
    </submittedName>
</protein>
<comment type="caution">
    <text evidence="1">The sequence shown here is derived from an EMBL/GenBank/DDBJ whole genome shotgun (WGS) entry which is preliminary data.</text>
</comment>
<sequence length="75" mass="8748">MSEKIEKTTREILDTINRYDSNIPFTVKPSIDGIGEKHDEIRGLPGSFERLKETIKRLKQVENEYENFHLELGTV</sequence>
<dbReference type="AlphaFoldDB" id="X1GWY8"/>